<dbReference type="Pfam" id="PF00646">
    <property type="entry name" value="F-box"/>
    <property type="match status" value="1"/>
</dbReference>
<comment type="caution">
    <text evidence="4">The sequence shown here is derived from an EMBL/GenBank/DDBJ whole genome shotgun (WGS) entry which is preliminary data.</text>
</comment>
<gene>
    <name evidence="3" type="ORF">LUZ62_013500</name>
    <name evidence="4" type="ORF">LUZ62_063514</name>
</gene>
<reference evidence="4" key="1">
    <citation type="submission" date="2022-08" db="EMBL/GenBank/DDBJ databases">
        <authorList>
            <person name="Marques A."/>
        </authorList>
    </citation>
    <scope>NUCLEOTIDE SEQUENCE</scope>
    <source>
        <strain evidence="4">RhyPub2mFocal</strain>
        <tissue evidence="4">Leaves</tissue>
    </source>
</reference>
<dbReference type="InterPro" id="IPR032675">
    <property type="entry name" value="LRR_dom_sf"/>
</dbReference>
<dbReference type="PANTHER" id="PTHR34223">
    <property type="entry name" value="OS11G0201299 PROTEIN"/>
    <property type="match status" value="1"/>
</dbReference>
<dbReference type="InterPro" id="IPR055411">
    <property type="entry name" value="LRR_FXL15/At3g58940/PEG3-like"/>
</dbReference>
<dbReference type="Proteomes" id="UP001140206">
    <property type="component" value="Chromosome 3"/>
</dbReference>
<feature type="domain" description="F-box" evidence="1">
    <location>
        <begin position="12"/>
        <end position="50"/>
    </location>
</feature>
<dbReference type="EMBL" id="JAMFTS010000003">
    <property type="protein sequence ID" value="KAJ4779257.1"/>
    <property type="molecule type" value="Genomic_DNA"/>
</dbReference>
<dbReference type="AlphaFoldDB" id="A0AAV8EDU0"/>
<evidence type="ECO:0000313" key="3">
    <source>
        <dbReference type="EMBL" id="KAJ4730683.1"/>
    </source>
</evidence>
<dbReference type="InterPro" id="IPR001810">
    <property type="entry name" value="F-box_dom"/>
</dbReference>
<dbReference type="Pfam" id="PF24758">
    <property type="entry name" value="LRR_At5g56370"/>
    <property type="match status" value="1"/>
</dbReference>
<dbReference type="Gene3D" id="3.80.10.10">
    <property type="entry name" value="Ribonuclease Inhibitor"/>
    <property type="match status" value="1"/>
</dbReference>
<feature type="domain" description="F-box/LRR-repeat protein 15/At3g58940/PEG3-like LRR" evidence="2">
    <location>
        <begin position="109"/>
        <end position="252"/>
    </location>
</feature>
<name>A0AAV8EDU0_9POAL</name>
<keyword evidence="5" id="KW-1185">Reference proteome</keyword>
<dbReference type="PANTHER" id="PTHR34223:SF83">
    <property type="entry name" value="F-BOX DOMAIN-CONTAINING PROTEIN"/>
    <property type="match status" value="1"/>
</dbReference>
<evidence type="ECO:0000259" key="2">
    <source>
        <dbReference type="Pfam" id="PF24758"/>
    </source>
</evidence>
<evidence type="ECO:0000313" key="4">
    <source>
        <dbReference type="EMBL" id="KAJ4779257.1"/>
    </source>
</evidence>
<dbReference type="SUPFAM" id="SSF81383">
    <property type="entry name" value="F-box domain"/>
    <property type="match status" value="1"/>
</dbReference>
<organism evidence="4 5">
    <name type="scientific">Rhynchospora pubera</name>
    <dbReference type="NCBI Taxonomy" id="906938"/>
    <lineage>
        <taxon>Eukaryota</taxon>
        <taxon>Viridiplantae</taxon>
        <taxon>Streptophyta</taxon>
        <taxon>Embryophyta</taxon>
        <taxon>Tracheophyta</taxon>
        <taxon>Spermatophyta</taxon>
        <taxon>Magnoliopsida</taxon>
        <taxon>Liliopsida</taxon>
        <taxon>Poales</taxon>
        <taxon>Cyperaceae</taxon>
        <taxon>Cyperoideae</taxon>
        <taxon>Rhynchosporeae</taxon>
        <taxon>Rhynchospora</taxon>
    </lineage>
</organism>
<dbReference type="InterPro" id="IPR036047">
    <property type="entry name" value="F-box-like_dom_sf"/>
</dbReference>
<proteinExistence type="predicted"/>
<evidence type="ECO:0000313" key="5">
    <source>
        <dbReference type="Proteomes" id="UP001140206"/>
    </source>
</evidence>
<protein>
    <submittedName>
        <fullName evidence="4">FBD-associated F-box protein</fullName>
    </submittedName>
</protein>
<sequence>MERMENENPDRLSSLSDDLIVSILSHLPIKEVAQTCILSKRWRNLWAIVPSLCFDIHDWKVDCEKFNDFVGNFLLKRDGACTDTHIFRILCQDIMHICDSFDAVCSEANKWITYAVKHNVKILELSFDGYCDLDIPDCLFTCKTLEALKLDLYDSNFMELIPSTIHLPRLRNLNLDQINFCDDNLEKVILGCPNLQDLSMENCGLNMSKFSCHSVQRLRLVGPYTSNETISISAPCVQILVLKCHKDSRVILKEMPKVTQATLYINSSKYEREYNCHLFRSLSGVKSLDISSLCWEEMLKGEMQKCPTFQFDSLKFLSLHWIGSDPSGCSLDTWSAFIKHCPNLEKHSLAPLEKPCEEFPFATIIKGGSILFGYYYYTKLYKLFNKLIFYSKGR</sequence>
<accession>A0AAV8EDU0</accession>
<dbReference type="Gene3D" id="1.20.1280.50">
    <property type="match status" value="1"/>
</dbReference>
<dbReference type="InterPro" id="IPR053781">
    <property type="entry name" value="F-box_AtFBL13-like"/>
</dbReference>
<dbReference type="EMBL" id="JAMFTS010008046">
    <property type="protein sequence ID" value="KAJ4730683.1"/>
    <property type="molecule type" value="Genomic_DNA"/>
</dbReference>
<dbReference type="SUPFAM" id="SSF52047">
    <property type="entry name" value="RNI-like"/>
    <property type="match status" value="1"/>
</dbReference>
<dbReference type="InterPro" id="IPR053197">
    <property type="entry name" value="F-box_SCFL_complex_component"/>
</dbReference>
<dbReference type="CDD" id="cd22160">
    <property type="entry name" value="F-box_AtFBL13-like"/>
    <property type="match status" value="1"/>
</dbReference>
<evidence type="ECO:0000259" key="1">
    <source>
        <dbReference type="Pfam" id="PF00646"/>
    </source>
</evidence>